<gene>
    <name evidence="2" type="ORF">AUP44_01910</name>
</gene>
<sequence>MSDRLPLVLLPGLLCDHDLWASVLDGLSARADMTVADLTRDDSVGAMASRVLEEVTAPRFALAGLSMGGYVAQEIMRQAPDRVIGLALLDTSARADTEEQKARRRALIDVASRGRFKGVTPRLLPVLINEDRLTDDALTGRIMAMAERVGHPAFLRQQEAIMARPDGRADLARIACPTLVVCGREDALTPLPLAEEMAAAIPGAELRVIEDCGHLPPMERPAEAVAAMAGWLDRLTA</sequence>
<dbReference type="EMBL" id="LPZR01000002">
    <property type="protein sequence ID" value="KYO57835.1"/>
    <property type="molecule type" value="Genomic_DNA"/>
</dbReference>
<dbReference type="AlphaFoldDB" id="A0A162M226"/>
<dbReference type="Proteomes" id="UP000075787">
    <property type="component" value="Unassembled WGS sequence"/>
</dbReference>
<accession>A0A162M226</accession>
<evidence type="ECO:0000313" key="3">
    <source>
        <dbReference type="Proteomes" id="UP000075787"/>
    </source>
</evidence>
<dbReference type="GO" id="GO:0016787">
    <property type="term" value="F:hydrolase activity"/>
    <property type="evidence" value="ECO:0007669"/>
    <property type="project" value="UniProtKB-KW"/>
</dbReference>
<feature type="domain" description="AB hydrolase-1" evidence="1">
    <location>
        <begin position="7"/>
        <end position="227"/>
    </location>
</feature>
<dbReference type="PRINTS" id="PR00111">
    <property type="entry name" value="ABHYDROLASE"/>
</dbReference>
<dbReference type="PANTHER" id="PTHR43798">
    <property type="entry name" value="MONOACYLGLYCEROL LIPASE"/>
    <property type="match status" value="1"/>
</dbReference>
<dbReference type="PANTHER" id="PTHR43798:SF29">
    <property type="entry name" value="AB HYDROLASE-1 DOMAIN-CONTAINING PROTEIN"/>
    <property type="match status" value="1"/>
</dbReference>
<dbReference type="SUPFAM" id="SSF53474">
    <property type="entry name" value="alpha/beta-Hydrolases"/>
    <property type="match status" value="1"/>
</dbReference>
<dbReference type="OrthoDB" id="5491135at2"/>
<dbReference type="GeneID" id="97241557"/>
<evidence type="ECO:0000313" key="2">
    <source>
        <dbReference type="EMBL" id="KYO57835.1"/>
    </source>
</evidence>
<comment type="caution">
    <text evidence="2">The sequence shown here is derived from an EMBL/GenBank/DDBJ whole genome shotgun (WGS) entry which is preliminary data.</text>
</comment>
<dbReference type="InterPro" id="IPR000073">
    <property type="entry name" value="AB_hydrolase_1"/>
</dbReference>
<evidence type="ECO:0000259" key="1">
    <source>
        <dbReference type="Pfam" id="PF12697"/>
    </source>
</evidence>
<dbReference type="InterPro" id="IPR029058">
    <property type="entry name" value="AB_hydrolase_fold"/>
</dbReference>
<dbReference type="InterPro" id="IPR050266">
    <property type="entry name" value="AB_hydrolase_sf"/>
</dbReference>
<keyword evidence="2" id="KW-0378">Hydrolase</keyword>
<reference evidence="2 3" key="1">
    <citation type="submission" date="2015-12" db="EMBL/GenBank/DDBJ databases">
        <title>Genome sequence of Tistrella mobilis MCCC 1A02139.</title>
        <authorList>
            <person name="Lu L."/>
            <person name="Lai Q."/>
            <person name="Shao Z."/>
            <person name="Qian P."/>
        </authorList>
    </citation>
    <scope>NUCLEOTIDE SEQUENCE [LARGE SCALE GENOMIC DNA]</scope>
    <source>
        <strain evidence="2 3">MCCC 1A02139</strain>
    </source>
</reference>
<name>A0A162M226_9PROT</name>
<proteinExistence type="predicted"/>
<organism evidence="2 3">
    <name type="scientific">Tistrella mobilis</name>
    <dbReference type="NCBI Taxonomy" id="171437"/>
    <lineage>
        <taxon>Bacteria</taxon>
        <taxon>Pseudomonadati</taxon>
        <taxon>Pseudomonadota</taxon>
        <taxon>Alphaproteobacteria</taxon>
        <taxon>Geminicoccales</taxon>
        <taxon>Geminicoccaceae</taxon>
        <taxon>Tistrella</taxon>
    </lineage>
</organism>
<dbReference type="RefSeq" id="WP_062761090.1">
    <property type="nucleotide sequence ID" value="NZ_CP121045.1"/>
</dbReference>
<dbReference type="Gene3D" id="3.40.50.1820">
    <property type="entry name" value="alpha/beta hydrolase"/>
    <property type="match status" value="1"/>
</dbReference>
<dbReference type="Pfam" id="PF12697">
    <property type="entry name" value="Abhydrolase_6"/>
    <property type="match status" value="1"/>
</dbReference>
<protein>
    <submittedName>
        <fullName evidence="2">Alpha/beta hydrolase</fullName>
    </submittedName>
</protein>